<dbReference type="Proteomes" id="UP000318528">
    <property type="component" value="Unassembled WGS sequence"/>
</dbReference>
<dbReference type="GO" id="GO:0006313">
    <property type="term" value="P:DNA transposition"/>
    <property type="evidence" value="ECO:0007669"/>
    <property type="project" value="InterPro"/>
</dbReference>
<dbReference type="OrthoDB" id="9815086at2"/>
<dbReference type="InterPro" id="IPR047647">
    <property type="entry name" value="ISAs1_transpos"/>
</dbReference>
<sequence length="367" mass="42339">MSGKLISIFKQIEDNRRDLSKLHELNDILVMAIIAVICGADTWNNIEEYCEAKQEWLSKFLNLENGIPSHDTFNRVISSIDSEHFERCFIEWVSELIKITDVREIVNIDGKTIRGAKQHGKKSPIHMVSAWAHNNNLVLGQVKVNEKSNEITAIPKLLEVLSLENSIVTIDAMGCQTAIAEKIIEKQADYVLAVKNNQEQLFENITDEFRFSKKIEIFEDTDLGHGRIETRKCSVITHFEHIENHDKWKGLQSIIRIESIREFKNSDKSKEEAVRYYISSLKISAKEFEHIIRSHWSIENKLHWTLDVAFLEDQSRKRDSNAAQNFSVLTKIALNLLKNEKTAKVGVKGKRLKAGWDNQYLEKLINL</sequence>
<name>A0A553B7W3_9FLAO</name>
<dbReference type="PANTHER" id="PTHR30298:SF0">
    <property type="entry name" value="PROTEIN YBFL-RELATED"/>
    <property type="match status" value="1"/>
</dbReference>
<evidence type="ECO:0000259" key="1">
    <source>
        <dbReference type="Pfam" id="PF01609"/>
    </source>
</evidence>
<dbReference type="PANTHER" id="PTHR30298">
    <property type="entry name" value="H REPEAT-ASSOCIATED PREDICTED TRANSPOSASE"/>
    <property type="match status" value="1"/>
</dbReference>
<dbReference type="GO" id="GO:0004803">
    <property type="term" value="F:transposase activity"/>
    <property type="evidence" value="ECO:0007669"/>
    <property type="project" value="InterPro"/>
</dbReference>
<dbReference type="InterPro" id="IPR002559">
    <property type="entry name" value="Transposase_11"/>
</dbReference>
<feature type="domain" description="H repeat-associated protein N-terminal" evidence="2">
    <location>
        <begin position="7"/>
        <end position="93"/>
    </location>
</feature>
<organism evidence="4 6">
    <name type="scientific">Flavobacterium gawalongense</name>
    <dbReference type="NCBI Taxonomy" id="2594432"/>
    <lineage>
        <taxon>Bacteria</taxon>
        <taxon>Pseudomonadati</taxon>
        <taxon>Bacteroidota</taxon>
        <taxon>Flavobacteriia</taxon>
        <taxon>Flavobacteriales</taxon>
        <taxon>Flavobacteriaceae</taxon>
        <taxon>Flavobacterium</taxon>
    </lineage>
</organism>
<feature type="domain" description="Transposase IS4-like" evidence="1">
    <location>
        <begin position="103"/>
        <end position="336"/>
    </location>
</feature>
<gene>
    <name evidence="4" type="ORF">FNW11_17305</name>
    <name evidence="3" type="ORF">FNW12_16875</name>
</gene>
<evidence type="ECO:0000313" key="6">
    <source>
        <dbReference type="Proteomes" id="UP000318669"/>
    </source>
</evidence>
<reference evidence="5 6" key="1">
    <citation type="submission" date="2019-07" db="EMBL/GenBank/DDBJ databases">
        <title>Novel species of Flavobacterium.</title>
        <authorList>
            <person name="Liu Q."/>
            <person name="Xin Y.-H."/>
        </authorList>
    </citation>
    <scope>NUCLEOTIDE SEQUENCE [LARGE SCALE GENOMIC DNA]</scope>
    <source>
        <strain evidence="3 5">GSP39</strain>
        <strain evidence="4 6">GSR22</strain>
    </source>
</reference>
<dbReference type="NCBIfam" id="NF033564">
    <property type="entry name" value="transpos_ISAs1"/>
    <property type="match status" value="1"/>
</dbReference>
<proteinExistence type="predicted"/>
<protein>
    <submittedName>
        <fullName evidence="4">ISAs1 family transposase</fullName>
    </submittedName>
</protein>
<dbReference type="EMBL" id="VJZN01000047">
    <property type="protein sequence ID" value="TRX01818.1"/>
    <property type="molecule type" value="Genomic_DNA"/>
</dbReference>
<dbReference type="Pfam" id="PF13808">
    <property type="entry name" value="DDE_Tnp_1_assoc"/>
    <property type="match status" value="1"/>
</dbReference>
<comment type="caution">
    <text evidence="4">The sequence shown here is derived from an EMBL/GenBank/DDBJ whole genome shotgun (WGS) entry which is preliminary data.</text>
</comment>
<dbReference type="InterPro" id="IPR032806">
    <property type="entry name" value="YbfD_N"/>
</dbReference>
<dbReference type="InterPro" id="IPR051698">
    <property type="entry name" value="Transposase_11-like"/>
</dbReference>
<evidence type="ECO:0000259" key="2">
    <source>
        <dbReference type="Pfam" id="PF13808"/>
    </source>
</evidence>
<dbReference type="AlphaFoldDB" id="A0A553B7W3"/>
<dbReference type="RefSeq" id="WP_143388859.1">
    <property type="nucleotide sequence ID" value="NZ_VJZL01000082.1"/>
</dbReference>
<keyword evidence="5" id="KW-1185">Reference proteome</keyword>
<dbReference type="Proteomes" id="UP000318669">
    <property type="component" value="Unassembled WGS sequence"/>
</dbReference>
<accession>A0A553B7W3</accession>
<evidence type="ECO:0000313" key="3">
    <source>
        <dbReference type="EMBL" id="TRX01818.1"/>
    </source>
</evidence>
<dbReference type="Pfam" id="PF01609">
    <property type="entry name" value="DDE_Tnp_1"/>
    <property type="match status" value="1"/>
</dbReference>
<evidence type="ECO:0000313" key="5">
    <source>
        <dbReference type="Proteomes" id="UP000318528"/>
    </source>
</evidence>
<dbReference type="EMBL" id="VJZL01000082">
    <property type="protein sequence ID" value="TRX04343.1"/>
    <property type="molecule type" value="Genomic_DNA"/>
</dbReference>
<dbReference type="GO" id="GO:0003677">
    <property type="term" value="F:DNA binding"/>
    <property type="evidence" value="ECO:0007669"/>
    <property type="project" value="InterPro"/>
</dbReference>
<evidence type="ECO:0000313" key="4">
    <source>
        <dbReference type="EMBL" id="TRX04343.1"/>
    </source>
</evidence>